<keyword evidence="5" id="KW-1185">Reference proteome</keyword>
<dbReference type="InterPro" id="IPR019606">
    <property type="entry name" value="GerMN"/>
</dbReference>
<dbReference type="Proteomes" id="UP000679950">
    <property type="component" value="Unassembled WGS sequence"/>
</dbReference>
<evidence type="ECO:0000256" key="1">
    <source>
        <dbReference type="SAM" id="MobiDB-lite"/>
    </source>
</evidence>
<dbReference type="EMBL" id="BORB01000001">
    <property type="protein sequence ID" value="GIN55956.1"/>
    <property type="molecule type" value="Genomic_DNA"/>
</dbReference>
<feature type="signal peptide" evidence="2">
    <location>
        <begin position="1"/>
        <end position="22"/>
    </location>
</feature>
<organism evidence="4 5">
    <name type="scientific">Lederbergia ruris</name>
    <dbReference type="NCBI Taxonomy" id="217495"/>
    <lineage>
        <taxon>Bacteria</taxon>
        <taxon>Bacillati</taxon>
        <taxon>Bacillota</taxon>
        <taxon>Bacilli</taxon>
        <taxon>Bacillales</taxon>
        <taxon>Bacillaceae</taxon>
        <taxon>Lederbergia</taxon>
    </lineage>
</organism>
<dbReference type="PROSITE" id="PS51257">
    <property type="entry name" value="PROKAR_LIPOPROTEIN"/>
    <property type="match status" value="1"/>
</dbReference>
<sequence length="350" mass="37586">MSKKAKLAFTLAGVLTASMVLTGCGLFGKDKESVDPPGEVTHMQEGEDAETTSETAKETADMEMRDLYLVDKNGYVVAQSIPLPKTESVAKQVLSYLVTDGPISEVIPNGFRTVIPAGTEVDVDIKDGVAVVDFSEEFSDYDEADEQNILQSITWTLTQFDSVDSVELKVNGYALNEMPVGGTPISEEGLTRADGINTDVSNVADITNTRPVTVYYLAQAEDDPYYVPVTKRISNTEKDDVAAVINQLVDGPGLQSALSTALFNGVKLLEEPTVEDGNVVLDFNESILEDSDSNIISDATLSSIVLSLTEQADIESVSIKVNGKDEIVNEDGEALTAPVNRPEKVNVGSF</sequence>
<protein>
    <submittedName>
        <fullName evidence="4">Spore germination protein GerM</fullName>
    </submittedName>
</protein>
<proteinExistence type="predicted"/>
<gene>
    <name evidence="4" type="primary">gerM</name>
    <name evidence="4" type="ORF">J8TS2_02750</name>
</gene>
<accession>A0ABQ4KDA8</accession>
<comment type="caution">
    <text evidence="4">The sequence shown here is derived from an EMBL/GenBank/DDBJ whole genome shotgun (WGS) entry which is preliminary data.</text>
</comment>
<evidence type="ECO:0000256" key="2">
    <source>
        <dbReference type="SAM" id="SignalP"/>
    </source>
</evidence>
<evidence type="ECO:0000259" key="3">
    <source>
        <dbReference type="SMART" id="SM00909"/>
    </source>
</evidence>
<dbReference type="SMART" id="SM00909">
    <property type="entry name" value="Germane"/>
    <property type="match status" value="2"/>
</dbReference>
<feature type="chain" id="PRO_5046298893" evidence="2">
    <location>
        <begin position="23"/>
        <end position="350"/>
    </location>
</feature>
<evidence type="ECO:0000313" key="5">
    <source>
        <dbReference type="Proteomes" id="UP000679950"/>
    </source>
</evidence>
<feature type="domain" description="GerMN" evidence="3">
    <location>
        <begin position="241"/>
        <end position="330"/>
    </location>
</feature>
<feature type="domain" description="GerMN" evidence="3">
    <location>
        <begin position="90"/>
        <end position="179"/>
    </location>
</feature>
<dbReference type="RefSeq" id="WP_212965030.1">
    <property type="nucleotide sequence ID" value="NZ_BORB01000001.1"/>
</dbReference>
<feature type="region of interest" description="Disordered" evidence="1">
    <location>
        <begin position="32"/>
        <end position="58"/>
    </location>
</feature>
<keyword evidence="2" id="KW-0732">Signal</keyword>
<reference evidence="4 5" key="1">
    <citation type="submission" date="2021-03" db="EMBL/GenBank/DDBJ databases">
        <title>Antimicrobial resistance genes in bacteria isolated from Japanese honey, and their potential for conferring macrolide and lincosamide resistance in the American foulbrood pathogen Paenibacillus larvae.</title>
        <authorList>
            <person name="Okamoto M."/>
            <person name="Kumagai M."/>
            <person name="Kanamori H."/>
            <person name="Takamatsu D."/>
        </authorList>
    </citation>
    <scope>NUCLEOTIDE SEQUENCE [LARGE SCALE GENOMIC DNA]</scope>
    <source>
        <strain evidence="4 5">J8TS2</strain>
    </source>
</reference>
<dbReference type="Pfam" id="PF10646">
    <property type="entry name" value="Germane"/>
    <property type="match status" value="2"/>
</dbReference>
<evidence type="ECO:0000313" key="4">
    <source>
        <dbReference type="EMBL" id="GIN55956.1"/>
    </source>
</evidence>
<name>A0ABQ4KDA8_9BACI</name>